<dbReference type="Proteomes" id="UP000001940">
    <property type="component" value="Chromosome IV"/>
</dbReference>
<sequence length="436" mass="48027">MVFTRSSSRNHTKSDVAGAGPTWDEFLKVDGMSQKLQECENQFEKASNKVFAELFAKLNDVAKKVATEDFPAEQLQKLIDRNYPKPPGFKDVKVEEIEAEEHDELIETAMYLSDASEGGEITMNTEPPGFEEVKAEELKAEEHDDHMDTAMLLDPDSTQDGEEVTMKPVSQDISELSGEEDPDETLIQNTTLHMDNLSMKEELNADTTIVTSTPIRACSTKIMVPVVRPEISPVEKPISSSTHCRNLLNLNPKMPVFTSMFGKMKQEPGVESSHVSNLRQKILNHRKRGKEVQKVPSSPPPKLPKTVVQPSKEEKPTAVIESKLSDIKVSSQKSIAFSSENSGSTSETSHKFPTTKDPKNRSSTSERKETSHGICENRGSTSEGDQADCCQNNGESGRTCSSKGSETGKSSNSQTGKARHVVQNDSNTRPQAEIGN</sequence>
<dbReference type="STRING" id="6239.R08C7.5a.1"/>
<dbReference type="SMR" id="U4PS64"/>
<dbReference type="RefSeq" id="NP_001294624.1">
    <property type="nucleotide sequence ID" value="NM_001307695.1"/>
</dbReference>
<feature type="region of interest" description="Disordered" evidence="1">
    <location>
        <begin position="284"/>
        <end position="318"/>
    </location>
</feature>
<dbReference type="ExpressionAtlas" id="U4PS64">
    <property type="expression patterns" value="baseline"/>
</dbReference>
<feature type="compositionally biased region" description="Basic and acidic residues" evidence="1">
    <location>
        <begin position="348"/>
        <end position="371"/>
    </location>
</feature>
<dbReference type="KEGG" id="cel:CELE_R08C7.5"/>
<evidence type="ECO:0000313" key="4">
    <source>
        <dbReference type="WormBase" id="R08C7.5a"/>
    </source>
</evidence>
<feature type="compositionally biased region" description="Low complexity" evidence="1">
    <location>
        <begin position="338"/>
        <end position="347"/>
    </location>
</feature>
<dbReference type="PaxDb" id="6239-R08C7.5a"/>
<organism evidence="2 3">
    <name type="scientific">Caenorhabditis elegans</name>
    <dbReference type="NCBI Taxonomy" id="6239"/>
    <lineage>
        <taxon>Eukaryota</taxon>
        <taxon>Metazoa</taxon>
        <taxon>Ecdysozoa</taxon>
        <taxon>Nematoda</taxon>
        <taxon>Chromadorea</taxon>
        <taxon>Rhabditida</taxon>
        <taxon>Rhabditina</taxon>
        <taxon>Rhabditomorpha</taxon>
        <taxon>Rhabditoidea</taxon>
        <taxon>Rhabditidae</taxon>
        <taxon>Peloderinae</taxon>
        <taxon>Caenorhabditis</taxon>
    </lineage>
</organism>
<feature type="compositionally biased region" description="Polar residues" evidence="1">
    <location>
        <begin position="378"/>
        <end position="416"/>
    </location>
</feature>
<evidence type="ECO:0000313" key="3">
    <source>
        <dbReference type="Proteomes" id="UP000001940"/>
    </source>
</evidence>
<evidence type="ECO:0000313" key="2">
    <source>
        <dbReference type="EMBL" id="CDH93431.1"/>
    </source>
</evidence>
<dbReference type="Bgee" id="WBGene00019949">
    <property type="expression patterns" value="Expressed in material anatomical entity and 2 other cell types or tissues"/>
</dbReference>
<proteinExistence type="predicted"/>
<accession>U4PS64</accession>
<dbReference type="HOGENOM" id="CLU_628876_0_0_1"/>
<dbReference type="AlphaFoldDB" id="U4PS64"/>
<dbReference type="InParanoid" id="U4PS64"/>
<feature type="region of interest" description="Disordered" evidence="1">
    <location>
        <begin position="1"/>
        <end position="22"/>
    </location>
</feature>
<dbReference type="EMBL" id="BX284604">
    <property type="protein sequence ID" value="CDH93431.1"/>
    <property type="molecule type" value="Genomic_DNA"/>
</dbReference>
<dbReference type="GeneID" id="177207"/>
<dbReference type="AGR" id="WB:WBGene00019949"/>
<reference evidence="2 3" key="1">
    <citation type="journal article" date="1998" name="Science">
        <title>Genome sequence of the nematode C. elegans: a platform for investigating biology.</title>
        <authorList>
            <consortium name="The C. elegans sequencing consortium"/>
            <person name="Sulson J.E."/>
            <person name="Waterston R."/>
        </authorList>
    </citation>
    <scope>NUCLEOTIDE SEQUENCE [LARGE SCALE GENOMIC DNA]</scope>
    <source>
        <strain evidence="2 3">Bristol N2</strain>
    </source>
</reference>
<feature type="region of interest" description="Disordered" evidence="1">
    <location>
        <begin position="337"/>
        <end position="436"/>
    </location>
</feature>
<gene>
    <name evidence="2" type="ORF">CELE_R08C7.5</name>
    <name evidence="2 4" type="ORF">R08C7.5</name>
</gene>
<evidence type="ECO:0000256" key="1">
    <source>
        <dbReference type="SAM" id="MobiDB-lite"/>
    </source>
</evidence>
<dbReference type="WormBase" id="R08C7.5a">
    <property type="protein sequence ID" value="CE48703"/>
    <property type="gene ID" value="WBGene00019949"/>
</dbReference>
<keyword evidence="3" id="KW-1185">Reference proteome</keyword>
<dbReference type="CTD" id="177207"/>
<protein>
    <submittedName>
        <fullName evidence="2">ATF7IP_BD domain-containing protein</fullName>
    </submittedName>
</protein>
<name>U4PS64_CAEEL</name>